<keyword evidence="2" id="KW-1185">Reference proteome</keyword>
<dbReference type="Proteomes" id="UP000290057">
    <property type="component" value="Chromosome"/>
</dbReference>
<accession>A0A3T1CDY9</accession>
<evidence type="ECO:0000313" key="2">
    <source>
        <dbReference type="Proteomes" id="UP000290057"/>
    </source>
</evidence>
<organism evidence="1 2">
    <name type="scientific">Qipengyuania flava</name>
    <dbReference type="NCBI Taxonomy" id="192812"/>
    <lineage>
        <taxon>Bacteria</taxon>
        <taxon>Pseudomonadati</taxon>
        <taxon>Pseudomonadota</taxon>
        <taxon>Alphaproteobacteria</taxon>
        <taxon>Sphingomonadales</taxon>
        <taxon>Erythrobacteraceae</taxon>
        <taxon>Qipengyuania</taxon>
    </lineage>
</organism>
<evidence type="ECO:0000313" key="1">
    <source>
        <dbReference type="EMBL" id="BBI19189.1"/>
    </source>
</evidence>
<name>A0A3T1CDY9_9SPHN</name>
<sequence length="73" mass="7664">MVEKTDAGGDIVAAAPVEIDLDQNLGFRSVSLDPACTHASRARAAEDDAQGIAPIDRVKARLKRLTLATCDAT</sequence>
<reference evidence="1 2" key="1">
    <citation type="submission" date="2019-01" db="EMBL/GenBank/DDBJ databases">
        <title>Complete genome sequence of Erythrobacter flavus KJ5.</title>
        <authorList>
            <person name="Kanesaki Y."/>
            <person name="Brotosudarmo T."/>
            <person name="Moriuchi R."/>
            <person name="Awai K."/>
        </authorList>
    </citation>
    <scope>NUCLEOTIDE SEQUENCE [LARGE SCALE GENOMIC DNA]</scope>
    <source>
        <strain evidence="1 2">KJ5</strain>
    </source>
</reference>
<dbReference type="AlphaFoldDB" id="A0A3T1CDY9"/>
<protein>
    <submittedName>
        <fullName evidence="1">Uncharacterized protein</fullName>
    </submittedName>
</protein>
<proteinExistence type="predicted"/>
<gene>
    <name evidence="1" type="ORF">EKJ_00360</name>
</gene>
<dbReference type="EMBL" id="AP019389">
    <property type="protein sequence ID" value="BBI19189.1"/>
    <property type="molecule type" value="Genomic_DNA"/>
</dbReference>